<name>A0A4C1Y4I4_EUMVA</name>
<protein>
    <submittedName>
        <fullName evidence="1">Uncharacterized protein</fullName>
    </submittedName>
</protein>
<organism evidence="1 2">
    <name type="scientific">Eumeta variegata</name>
    <name type="common">Bagworm moth</name>
    <name type="synonym">Eumeta japonica</name>
    <dbReference type="NCBI Taxonomy" id="151549"/>
    <lineage>
        <taxon>Eukaryota</taxon>
        <taxon>Metazoa</taxon>
        <taxon>Ecdysozoa</taxon>
        <taxon>Arthropoda</taxon>
        <taxon>Hexapoda</taxon>
        <taxon>Insecta</taxon>
        <taxon>Pterygota</taxon>
        <taxon>Neoptera</taxon>
        <taxon>Endopterygota</taxon>
        <taxon>Lepidoptera</taxon>
        <taxon>Glossata</taxon>
        <taxon>Ditrysia</taxon>
        <taxon>Tineoidea</taxon>
        <taxon>Psychidae</taxon>
        <taxon>Oiketicinae</taxon>
        <taxon>Eumeta</taxon>
    </lineage>
</organism>
<sequence length="192" mass="21347">MVRCWPVSRAAVFVTFMATRYLSSQAGSRSRTLWSLATARSARWDDAKKALSSAYSAKMTSSSQSCSWPARVGMSSVYTLYKHGDRQLPCGTPAWMGRGPEVASSTATKKLRASRNDATVRTCAGGVSVFFKSLYNSPGCHTRSNAFSISRKTPTVRRPRLFSAAMWWRTLASWRVVECPLRNRNCSRLGVR</sequence>
<dbReference type="OrthoDB" id="7514903at2759"/>
<comment type="caution">
    <text evidence="1">The sequence shown here is derived from an EMBL/GenBank/DDBJ whole genome shotgun (WGS) entry which is preliminary data.</text>
</comment>
<evidence type="ECO:0000313" key="1">
    <source>
        <dbReference type="EMBL" id="GBP69447.1"/>
    </source>
</evidence>
<proteinExistence type="predicted"/>
<dbReference type="Proteomes" id="UP000299102">
    <property type="component" value="Unassembled WGS sequence"/>
</dbReference>
<evidence type="ECO:0000313" key="2">
    <source>
        <dbReference type="Proteomes" id="UP000299102"/>
    </source>
</evidence>
<keyword evidence="2" id="KW-1185">Reference proteome</keyword>
<accession>A0A4C1Y4I4</accession>
<dbReference type="AlphaFoldDB" id="A0A4C1Y4I4"/>
<dbReference type="EMBL" id="BGZK01001041">
    <property type="protein sequence ID" value="GBP69447.1"/>
    <property type="molecule type" value="Genomic_DNA"/>
</dbReference>
<gene>
    <name evidence="1" type="ORF">EVAR_48804_1</name>
</gene>
<reference evidence="1 2" key="1">
    <citation type="journal article" date="2019" name="Commun. Biol.">
        <title>The bagworm genome reveals a unique fibroin gene that provides high tensile strength.</title>
        <authorList>
            <person name="Kono N."/>
            <person name="Nakamura H."/>
            <person name="Ohtoshi R."/>
            <person name="Tomita M."/>
            <person name="Numata K."/>
            <person name="Arakawa K."/>
        </authorList>
    </citation>
    <scope>NUCLEOTIDE SEQUENCE [LARGE SCALE GENOMIC DNA]</scope>
</reference>